<dbReference type="GO" id="GO:0052621">
    <property type="term" value="F:diguanylate cyclase activity"/>
    <property type="evidence" value="ECO:0007669"/>
    <property type="project" value="TreeGrafter"/>
</dbReference>
<gene>
    <name evidence="3" type="ORF">FD14_GL000924</name>
</gene>
<dbReference type="PROSITE" id="PS50887">
    <property type="entry name" value="GGDEF"/>
    <property type="match status" value="1"/>
</dbReference>
<keyword evidence="1" id="KW-1133">Transmembrane helix</keyword>
<dbReference type="EMBL" id="AYZM01000105">
    <property type="protein sequence ID" value="KRN21743.1"/>
    <property type="molecule type" value="Genomic_DNA"/>
</dbReference>
<sequence>MGFFRWLADLSTSILFIVGYITYYNQIWHTAMNHTGVSPTKRRQRLSFLMLFIAIVLQFALWVDPSNYRIYENIQLFVLVFPLLDDHVTRSGYLFRCGALLAFWVFNHLGSSLTPLLVGVAVAIITMAVIYRWQTICHYNAAANGAVALVISNAYWITSIRTLTLTTLGLVATFMLINLFNYFYWLSLYRQDRQHDRLEQRANFDALTNAKTYALFRRDIQHYISQAHQNQTPLTLAMLDIDHFKTINDRYGHLAGNIILTAVLTRLKQSLSTHPNVTYQVYRTGGEEFNLIFPDQAPDAILPILKDCWQAIRRTPFTVGDDDIAVTLSAGLTGFRRLTDTADTLYKRVDDNLYQSKHRGRDTITQDGHTLWQSDRPITNFLWALVAQPIVDLDHQASLGTEVSTQHFNNEAKRWQLLPQSILSSQVFMSFLMTSLRHTNTDQVVIYTPTSRFIDPAITTEIAQAITDHAWINEAVVLFRLDLDHLTEIQQAIPRYHQVHLKLTILVDDATTALTDLPPFLSKVDGITYRLCHDEHGIAKTSQQSLFALKQLADQHHVYLTLKNMQTTKDLALAQSIGIHIGQGTFFTHRLLPEL</sequence>
<comment type="caution">
    <text evidence="3">The sequence shown here is derived from an EMBL/GenBank/DDBJ whole genome shotgun (WGS) entry which is preliminary data.</text>
</comment>
<protein>
    <recommendedName>
        <fullName evidence="2">GGDEF domain-containing protein</fullName>
    </recommendedName>
</protein>
<dbReference type="RefSeq" id="WP_054733209.1">
    <property type="nucleotide sequence ID" value="NZ_AYZM01000105.1"/>
</dbReference>
<dbReference type="InterPro" id="IPR000160">
    <property type="entry name" value="GGDEF_dom"/>
</dbReference>
<dbReference type="Pfam" id="PF00990">
    <property type="entry name" value="GGDEF"/>
    <property type="match status" value="1"/>
</dbReference>
<keyword evidence="1" id="KW-0472">Membrane</keyword>
<organism evidence="3 4">
    <name type="scientific">Secundilactobacillus similis DSM 23365 = JCM 2765</name>
    <dbReference type="NCBI Taxonomy" id="1423804"/>
    <lineage>
        <taxon>Bacteria</taxon>
        <taxon>Bacillati</taxon>
        <taxon>Bacillota</taxon>
        <taxon>Bacilli</taxon>
        <taxon>Lactobacillales</taxon>
        <taxon>Lactobacillaceae</taxon>
        <taxon>Secundilactobacillus</taxon>
    </lineage>
</organism>
<evidence type="ECO:0000313" key="4">
    <source>
        <dbReference type="Proteomes" id="UP000051442"/>
    </source>
</evidence>
<dbReference type="Proteomes" id="UP000051442">
    <property type="component" value="Unassembled WGS sequence"/>
</dbReference>
<evidence type="ECO:0000259" key="2">
    <source>
        <dbReference type="PROSITE" id="PS50887"/>
    </source>
</evidence>
<dbReference type="PATRIC" id="fig|1423804.4.peg.992"/>
<dbReference type="InterPro" id="IPR029787">
    <property type="entry name" value="Nucleotide_cyclase"/>
</dbReference>
<feature type="transmembrane region" description="Helical" evidence="1">
    <location>
        <begin position="139"/>
        <end position="158"/>
    </location>
</feature>
<accession>A0A0R2EZF8</accession>
<dbReference type="SMART" id="SM00267">
    <property type="entry name" value="GGDEF"/>
    <property type="match status" value="1"/>
</dbReference>
<name>A0A0R2EZF8_9LACO</name>
<evidence type="ECO:0000313" key="3">
    <source>
        <dbReference type="EMBL" id="KRN21743.1"/>
    </source>
</evidence>
<evidence type="ECO:0000256" key="1">
    <source>
        <dbReference type="SAM" id="Phobius"/>
    </source>
</evidence>
<dbReference type="AlphaFoldDB" id="A0A0R2EZF8"/>
<dbReference type="PANTHER" id="PTHR45138:SF9">
    <property type="entry name" value="DIGUANYLATE CYCLASE DGCM-RELATED"/>
    <property type="match status" value="1"/>
</dbReference>
<dbReference type="SUPFAM" id="SSF55073">
    <property type="entry name" value="Nucleotide cyclase"/>
    <property type="match status" value="1"/>
</dbReference>
<dbReference type="InterPro" id="IPR035919">
    <property type="entry name" value="EAL_sf"/>
</dbReference>
<dbReference type="InterPro" id="IPR043128">
    <property type="entry name" value="Rev_trsase/Diguanyl_cyclase"/>
</dbReference>
<feature type="transmembrane region" description="Helical" evidence="1">
    <location>
        <begin position="165"/>
        <end position="185"/>
    </location>
</feature>
<proteinExistence type="predicted"/>
<feature type="transmembrane region" description="Helical" evidence="1">
    <location>
        <begin position="6"/>
        <end position="25"/>
    </location>
</feature>
<dbReference type="NCBIfam" id="TIGR00254">
    <property type="entry name" value="GGDEF"/>
    <property type="match status" value="1"/>
</dbReference>
<dbReference type="CDD" id="cd01949">
    <property type="entry name" value="GGDEF"/>
    <property type="match status" value="1"/>
</dbReference>
<dbReference type="PANTHER" id="PTHR45138">
    <property type="entry name" value="REGULATORY COMPONENTS OF SENSORY TRANSDUCTION SYSTEM"/>
    <property type="match status" value="1"/>
</dbReference>
<dbReference type="InterPro" id="IPR050469">
    <property type="entry name" value="Diguanylate_Cyclase"/>
</dbReference>
<reference evidence="3 4" key="1">
    <citation type="journal article" date="2015" name="Genome Announc.">
        <title>Expanding the biotechnology potential of lactobacilli through comparative genomics of 213 strains and associated genera.</title>
        <authorList>
            <person name="Sun Z."/>
            <person name="Harris H.M."/>
            <person name="McCann A."/>
            <person name="Guo C."/>
            <person name="Argimon S."/>
            <person name="Zhang W."/>
            <person name="Yang X."/>
            <person name="Jeffery I.B."/>
            <person name="Cooney J.C."/>
            <person name="Kagawa T.F."/>
            <person name="Liu W."/>
            <person name="Song Y."/>
            <person name="Salvetti E."/>
            <person name="Wrobel A."/>
            <person name="Rasinkangas P."/>
            <person name="Parkhill J."/>
            <person name="Rea M.C."/>
            <person name="O'Sullivan O."/>
            <person name="Ritari J."/>
            <person name="Douillard F.P."/>
            <person name="Paul Ross R."/>
            <person name="Yang R."/>
            <person name="Briner A.E."/>
            <person name="Felis G.E."/>
            <person name="de Vos W.M."/>
            <person name="Barrangou R."/>
            <person name="Klaenhammer T.R."/>
            <person name="Caufield P.W."/>
            <person name="Cui Y."/>
            <person name="Zhang H."/>
            <person name="O'Toole P.W."/>
        </authorList>
    </citation>
    <scope>NUCLEOTIDE SEQUENCE [LARGE SCALE GENOMIC DNA]</scope>
    <source>
        <strain evidence="3 4">DSM 23365</strain>
    </source>
</reference>
<dbReference type="STRING" id="1423804.FD14_GL000924"/>
<dbReference type="Gene3D" id="3.30.70.270">
    <property type="match status" value="1"/>
</dbReference>
<keyword evidence="1" id="KW-0812">Transmembrane</keyword>
<feature type="domain" description="GGDEF" evidence="2">
    <location>
        <begin position="232"/>
        <end position="369"/>
    </location>
</feature>
<dbReference type="SUPFAM" id="SSF141868">
    <property type="entry name" value="EAL domain-like"/>
    <property type="match status" value="1"/>
</dbReference>
<dbReference type="OrthoDB" id="9759601at2"/>
<feature type="transmembrane region" description="Helical" evidence="1">
    <location>
        <begin position="46"/>
        <end position="63"/>
    </location>
</feature>
<feature type="transmembrane region" description="Helical" evidence="1">
    <location>
        <begin position="116"/>
        <end position="133"/>
    </location>
</feature>
<keyword evidence="4" id="KW-1185">Reference proteome</keyword>